<sequence>MARKKKTDFQIYRYQILPISRNIQKDFFDGIESIEELIAKKNQFFEEAILKINDFDYSYSELAHKIRHKDDDFFLFKFGVNRSISRETREFTEEEIDNWPSFYVGIWNSPDKQFFVVEERRDAFQQTKSFVKLFEENVNRVLERYNLVCLIEPLFEENSFWAVVDEYQERIVAVEFELITPNLANISGKLSDELKDFAKATNSQKTNMKIQSDKSSHLDIQEENKNIDGLVDYSSEGGGDIKFRIKNLKKMISLGESVKTIEIDDIYISGINSKEITDLLKDLLE</sequence>
<evidence type="ECO:0000313" key="2">
    <source>
        <dbReference type="Proteomes" id="UP000317557"/>
    </source>
</evidence>
<name>A0A521CQC7_9BACT</name>
<dbReference type="AlphaFoldDB" id="A0A521CQC7"/>
<organism evidence="1 2">
    <name type="scientific">Gracilimonas mengyeensis</name>
    <dbReference type="NCBI Taxonomy" id="1302730"/>
    <lineage>
        <taxon>Bacteria</taxon>
        <taxon>Pseudomonadati</taxon>
        <taxon>Balneolota</taxon>
        <taxon>Balneolia</taxon>
        <taxon>Balneolales</taxon>
        <taxon>Balneolaceae</taxon>
        <taxon>Gracilimonas</taxon>
    </lineage>
</organism>
<protein>
    <submittedName>
        <fullName evidence="1">Uncharacterized protein</fullName>
    </submittedName>
</protein>
<dbReference type="EMBL" id="FXTP01000006">
    <property type="protein sequence ID" value="SMO61674.1"/>
    <property type="molecule type" value="Genomic_DNA"/>
</dbReference>
<keyword evidence="2" id="KW-1185">Reference proteome</keyword>
<accession>A0A521CQC7</accession>
<evidence type="ECO:0000313" key="1">
    <source>
        <dbReference type="EMBL" id="SMO61674.1"/>
    </source>
</evidence>
<dbReference type="Proteomes" id="UP000317557">
    <property type="component" value="Unassembled WGS sequence"/>
</dbReference>
<dbReference type="OrthoDB" id="6945224at2"/>
<gene>
    <name evidence="1" type="ORF">SAMN06265219_10662</name>
</gene>
<proteinExistence type="predicted"/>
<reference evidence="1 2" key="1">
    <citation type="submission" date="2017-05" db="EMBL/GenBank/DDBJ databases">
        <authorList>
            <person name="Varghese N."/>
            <person name="Submissions S."/>
        </authorList>
    </citation>
    <scope>NUCLEOTIDE SEQUENCE [LARGE SCALE GENOMIC DNA]</scope>
    <source>
        <strain evidence="1 2">DSM 21985</strain>
    </source>
</reference>
<dbReference type="RefSeq" id="WP_142454093.1">
    <property type="nucleotide sequence ID" value="NZ_FXTP01000006.1"/>
</dbReference>